<reference evidence="2" key="1">
    <citation type="submission" date="2025-08" db="UniProtKB">
        <authorList>
            <consortium name="Ensembl"/>
        </authorList>
    </citation>
    <scope>IDENTIFICATION</scope>
</reference>
<dbReference type="Proteomes" id="UP000694564">
    <property type="component" value="Chromosome 2"/>
</dbReference>
<reference evidence="2" key="2">
    <citation type="submission" date="2025-09" db="UniProtKB">
        <authorList>
            <consortium name="Ensembl"/>
        </authorList>
    </citation>
    <scope>IDENTIFICATION</scope>
</reference>
<proteinExistence type="predicted"/>
<accession>A0A8D2CKD9</accession>
<keyword evidence="1" id="KW-0175">Coiled coil</keyword>
<keyword evidence="3" id="KW-1185">Reference proteome</keyword>
<sequence length="326" mass="38475">MEVLSRLNSFQTQPLWGSVHTQVPRSAMYHKPAVLMTNQPKEPEDLHQREKFNPRKMQAKVRFMRAMLRNQRSLLQELCHHKHFLSTLGDELLRAIQDTEQSTALSVRAMLQQQDTLTSIIDILECSNRKRLQQLKSELQDWEHKEESKISCLELQVEQLNAKVKKTQEEVNFLSTYMDHEYPVRSVHIANLARQLQQAKDDQQDELDNLSEMRRMVLESLSNKIWEKKKKILRSLAKRTLHPHEKALLHKVQDSQLRQRGRSTVTEFIEGLKERLPVLRTEAEELRAQMQEPREVVFKDVLLRRPKCTPDMDVILNLPEEELLPF</sequence>
<gene>
    <name evidence="2" type="primary">C20orf96</name>
</gene>
<evidence type="ECO:0000313" key="3">
    <source>
        <dbReference type="Proteomes" id="UP000694564"/>
    </source>
</evidence>
<feature type="coiled-coil region" evidence="1">
    <location>
        <begin position="143"/>
        <end position="216"/>
    </location>
</feature>
<name>A0A8D2CKD9_SCIVU</name>
<evidence type="ECO:0000256" key="1">
    <source>
        <dbReference type="SAM" id="Coils"/>
    </source>
</evidence>
<dbReference type="OrthoDB" id="10003267at2759"/>
<dbReference type="PANTHER" id="PTHR28574">
    <property type="entry name" value="RIKEN CDNA 6820408C15"/>
    <property type="match status" value="1"/>
</dbReference>
<evidence type="ECO:0000313" key="2">
    <source>
        <dbReference type="Ensembl" id="ENSSVLP00005001257.1"/>
    </source>
</evidence>
<dbReference type="Pfam" id="PF15397">
    <property type="entry name" value="DUF4618"/>
    <property type="match status" value="1"/>
</dbReference>
<dbReference type="InterPro" id="IPR029236">
    <property type="entry name" value="DUF4618"/>
</dbReference>
<organism evidence="2 3">
    <name type="scientific">Sciurus vulgaris</name>
    <name type="common">Eurasian red squirrel</name>
    <dbReference type="NCBI Taxonomy" id="55149"/>
    <lineage>
        <taxon>Eukaryota</taxon>
        <taxon>Metazoa</taxon>
        <taxon>Chordata</taxon>
        <taxon>Craniata</taxon>
        <taxon>Vertebrata</taxon>
        <taxon>Euteleostomi</taxon>
        <taxon>Mammalia</taxon>
        <taxon>Eutheria</taxon>
        <taxon>Euarchontoglires</taxon>
        <taxon>Glires</taxon>
        <taxon>Rodentia</taxon>
        <taxon>Sciuromorpha</taxon>
        <taxon>Sciuridae</taxon>
        <taxon>Sciurinae</taxon>
        <taxon>Sciurini</taxon>
        <taxon>Sciurus</taxon>
    </lineage>
</organism>
<protein>
    <submittedName>
        <fullName evidence="2">Chromosome 20 open reading frame 96</fullName>
    </submittedName>
</protein>
<dbReference type="AlphaFoldDB" id="A0A8D2CKD9"/>
<dbReference type="PANTHER" id="PTHR28574:SF1">
    <property type="entry name" value="RIKEN CDNA 6820408C15 GENE"/>
    <property type="match status" value="1"/>
</dbReference>
<dbReference type="GeneTree" id="ENSGT00390000003339"/>
<dbReference type="Ensembl" id="ENSSVLT00005001388.1">
    <property type="protein sequence ID" value="ENSSVLP00005001257.1"/>
    <property type="gene ID" value="ENSSVLG00005001059.1"/>
</dbReference>